<dbReference type="InterPro" id="IPR008323">
    <property type="entry name" value="UCP033563"/>
</dbReference>
<dbReference type="Pfam" id="PF06245">
    <property type="entry name" value="DUF1015"/>
    <property type="match status" value="1"/>
</dbReference>
<organism evidence="1 2">
    <name type="scientific">Dissulfurirhabdus thermomarina</name>
    <dbReference type="NCBI Taxonomy" id="1765737"/>
    <lineage>
        <taxon>Bacteria</taxon>
        <taxon>Deltaproteobacteria</taxon>
        <taxon>Dissulfurirhabdaceae</taxon>
        <taxon>Dissulfurirhabdus</taxon>
    </lineage>
</organism>
<dbReference type="RefSeq" id="WP_163298203.1">
    <property type="nucleotide sequence ID" value="NZ_JAAGRR010000032.1"/>
</dbReference>
<dbReference type="PIRSF" id="PIRSF033563">
    <property type="entry name" value="UCP033563"/>
    <property type="match status" value="1"/>
</dbReference>
<dbReference type="PANTHER" id="PTHR36454">
    <property type="entry name" value="LMO2823 PROTEIN"/>
    <property type="match status" value="1"/>
</dbReference>
<dbReference type="PANTHER" id="PTHR36454:SF1">
    <property type="entry name" value="DUF1015 DOMAIN-CONTAINING PROTEIN"/>
    <property type="match status" value="1"/>
</dbReference>
<keyword evidence="2" id="KW-1185">Reference proteome</keyword>
<proteinExistence type="predicted"/>
<evidence type="ECO:0000313" key="1">
    <source>
        <dbReference type="EMBL" id="NDY42055.1"/>
    </source>
</evidence>
<sequence length="444" mass="49976">MALVLPFRGVRYNPGPHPMEELVAPPYDVVDEIARDALVARNPQNVFQLELPPRRPGEAPEDACRRAGETFRRWRRQGLLVQDPAPAVYPYEIEFTLGRDTHRRTGLVALVRVEPWERRVILPHEHTFDRVTEDRLRLFAATQARFSQIFLFHRPLPEVGRVLAAAPRSPLYDVRDGQGCRHRLWRLDDPAAVSSLRAAFRDAVLYIADGHHRYTTALNYRRMMEAAHGSEPWRPYHYAMAYLVDAADPGLVVLPTHREVRLPGGMDPAQLLRAADRLFRREALETGSEAPAAAAREVADRLAERPEVPAFGVFLPERRGEIWWLTEEGRALVAARRPPELAALDVAVLEDAVLGALMGMDPETAAQEGDVRFFVDPAERMGRGDGGRAFFLLRATPVERVLDVADAGLVMPHKSTYFYPKILTGLVMHSLEPGEREEAAPEEG</sequence>
<dbReference type="AlphaFoldDB" id="A0A6N9TLF3"/>
<evidence type="ECO:0000313" key="2">
    <source>
        <dbReference type="Proteomes" id="UP000469346"/>
    </source>
</evidence>
<accession>A0A6N9TLF3</accession>
<comment type="caution">
    <text evidence="1">The sequence shown here is derived from an EMBL/GenBank/DDBJ whole genome shotgun (WGS) entry which is preliminary data.</text>
</comment>
<reference evidence="1 2" key="1">
    <citation type="submission" date="2020-02" db="EMBL/GenBank/DDBJ databases">
        <title>Comparative genomics of sulfur disproportionating microorganisms.</title>
        <authorList>
            <person name="Ward L.M."/>
            <person name="Bertran E."/>
            <person name="Johnston D.T."/>
        </authorList>
    </citation>
    <scope>NUCLEOTIDE SEQUENCE [LARGE SCALE GENOMIC DNA]</scope>
    <source>
        <strain evidence="1 2">DSM 100025</strain>
    </source>
</reference>
<protein>
    <submittedName>
        <fullName evidence="1">DUF1015 domain-containing protein</fullName>
    </submittedName>
</protein>
<dbReference type="EMBL" id="JAAGRR010000032">
    <property type="protein sequence ID" value="NDY42055.1"/>
    <property type="molecule type" value="Genomic_DNA"/>
</dbReference>
<name>A0A6N9TLF3_DISTH</name>
<dbReference type="Proteomes" id="UP000469346">
    <property type="component" value="Unassembled WGS sequence"/>
</dbReference>
<gene>
    <name evidence="1" type="ORF">G3N55_04225</name>
</gene>